<evidence type="ECO:0000313" key="1">
    <source>
        <dbReference type="EMBL" id="GFR51800.1"/>
    </source>
</evidence>
<sequence length="197" mass="21245">LRHLDEQVVDVLLARMVNHGSAVTVADAGLAVRACAHLNYRSPWLVALLEAVLPRMKAEPHRVMAHNMLWSLMALNLLPDPQLRPLIAFLTSCLRRFGTSSWAASQQQQQRLRLERLQTSSTSASAVLAAAAAARASASSSSGSGGGSGGGGSSRSNPDVLLDYTWREDVSQLYQYYLECQLLGLSGLPEYDLGPAE</sequence>
<dbReference type="Proteomes" id="UP001054857">
    <property type="component" value="Unassembled WGS sequence"/>
</dbReference>
<reference evidence="1 2" key="1">
    <citation type="journal article" date="2021" name="Sci. Rep.">
        <title>Genome sequencing of the multicellular alga Astrephomene provides insights into convergent evolution of germ-soma differentiation.</title>
        <authorList>
            <person name="Yamashita S."/>
            <person name="Yamamoto K."/>
            <person name="Matsuzaki R."/>
            <person name="Suzuki S."/>
            <person name="Yamaguchi H."/>
            <person name="Hirooka S."/>
            <person name="Minakuchi Y."/>
            <person name="Miyagishima S."/>
            <person name="Kawachi M."/>
            <person name="Toyoda A."/>
            <person name="Nozaki H."/>
        </authorList>
    </citation>
    <scope>NUCLEOTIDE SEQUENCE [LARGE SCALE GENOMIC DNA]</scope>
    <source>
        <strain evidence="1 2">NIES-4017</strain>
    </source>
</reference>
<keyword evidence="2" id="KW-1185">Reference proteome</keyword>
<name>A0AAD3HTA3_9CHLO</name>
<organism evidence="1 2">
    <name type="scientific">Astrephomene gubernaculifera</name>
    <dbReference type="NCBI Taxonomy" id="47775"/>
    <lineage>
        <taxon>Eukaryota</taxon>
        <taxon>Viridiplantae</taxon>
        <taxon>Chlorophyta</taxon>
        <taxon>core chlorophytes</taxon>
        <taxon>Chlorophyceae</taxon>
        <taxon>CS clade</taxon>
        <taxon>Chlamydomonadales</taxon>
        <taxon>Astrephomenaceae</taxon>
        <taxon>Astrephomene</taxon>
    </lineage>
</organism>
<accession>A0AAD3HTA3</accession>
<feature type="non-terminal residue" evidence="1">
    <location>
        <position position="197"/>
    </location>
</feature>
<dbReference type="EMBL" id="BMAR01000054">
    <property type="protein sequence ID" value="GFR51800.1"/>
    <property type="molecule type" value="Genomic_DNA"/>
</dbReference>
<feature type="non-terminal residue" evidence="1">
    <location>
        <position position="1"/>
    </location>
</feature>
<protein>
    <submittedName>
        <fullName evidence="1">Uncharacterized protein</fullName>
    </submittedName>
</protein>
<proteinExistence type="predicted"/>
<evidence type="ECO:0000313" key="2">
    <source>
        <dbReference type="Proteomes" id="UP001054857"/>
    </source>
</evidence>
<comment type="caution">
    <text evidence="1">The sequence shown here is derived from an EMBL/GenBank/DDBJ whole genome shotgun (WGS) entry which is preliminary data.</text>
</comment>
<dbReference type="AlphaFoldDB" id="A0AAD3HTA3"/>
<gene>
    <name evidence="1" type="ORF">Agub_g14259</name>
</gene>